<dbReference type="Gene3D" id="3.30.450.40">
    <property type="match status" value="1"/>
</dbReference>
<dbReference type="GO" id="GO:0016301">
    <property type="term" value="F:kinase activity"/>
    <property type="evidence" value="ECO:0007669"/>
    <property type="project" value="UniProtKB-KW"/>
</dbReference>
<keyword evidence="2" id="KW-0418">Kinase</keyword>
<protein>
    <submittedName>
        <fullName evidence="2">Histidine kinase</fullName>
    </submittedName>
</protein>
<comment type="caution">
    <text evidence="2">The sequence shown here is derived from an EMBL/GenBank/DDBJ whole genome shotgun (WGS) entry which is preliminary data.</text>
</comment>
<accession>A0A2W5NE28</accession>
<dbReference type="SMART" id="SM00065">
    <property type="entry name" value="GAF"/>
    <property type="match status" value="1"/>
</dbReference>
<dbReference type="Gene3D" id="2.30.110.10">
    <property type="entry name" value="Electron Transport, Fmn-binding Protein, Chain A"/>
    <property type="match status" value="1"/>
</dbReference>
<dbReference type="SUPFAM" id="SSF50475">
    <property type="entry name" value="FMN-binding split barrel"/>
    <property type="match status" value="1"/>
</dbReference>
<evidence type="ECO:0000259" key="1">
    <source>
        <dbReference type="SMART" id="SM00065"/>
    </source>
</evidence>
<dbReference type="InterPro" id="IPR011576">
    <property type="entry name" value="Pyridox_Oxase_N"/>
</dbReference>
<dbReference type="InterPro" id="IPR012349">
    <property type="entry name" value="Split_barrel_FMN-bd"/>
</dbReference>
<gene>
    <name evidence="2" type="ORF">DI556_07420</name>
</gene>
<dbReference type="InterPro" id="IPR029016">
    <property type="entry name" value="GAF-like_dom_sf"/>
</dbReference>
<dbReference type="EMBL" id="QFPW01000004">
    <property type="protein sequence ID" value="PZQ50509.1"/>
    <property type="molecule type" value="Genomic_DNA"/>
</dbReference>
<dbReference type="AlphaFoldDB" id="A0A2W5NE28"/>
<dbReference type="PANTHER" id="PTHR40660:SF1">
    <property type="entry name" value="5'-PHOSPHATE OXIDASE PUTATIVE DOMAIN-CONTAINING PROTEIN-RELATED"/>
    <property type="match status" value="1"/>
</dbReference>
<reference evidence="2 3" key="1">
    <citation type="submission" date="2017-08" db="EMBL/GenBank/DDBJ databases">
        <title>Infants hospitalized years apart are colonized by the same room-sourced microbial strains.</title>
        <authorList>
            <person name="Brooks B."/>
            <person name="Olm M.R."/>
            <person name="Firek B.A."/>
            <person name="Baker R."/>
            <person name="Thomas B.C."/>
            <person name="Morowitz M.J."/>
            <person name="Banfield J.F."/>
        </authorList>
    </citation>
    <scope>NUCLEOTIDE SEQUENCE [LARGE SCALE GENOMIC DNA]</scope>
    <source>
        <strain evidence="2">S2_005_002_R2_34</strain>
    </source>
</reference>
<dbReference type="Proteomes" id="UP000249185">
    <property type="component" value="Unassembled WGS sequence"/>
</dbReference>
<evidence type="ECO:0000313" key="2">
    <source>
        <dbReference type="EMBL" id="PZQ50509.1"/>
    </source>
</evidence>
<dbReference type="SUPFAM" id="SSF55781">
    <property type="entry name" value="GAF domain-like"/>
    <property type="match status" value="1"/>
</dbReference>
<organism evidence="2 3">
    <name type="scientific">Rhodovulum sulfidophilum</name>
    <name type="common">Rhodobacter sulfidophilus</name>
    <dbReference type="NCBI Taxonomy" id="35806"/>
    <lineage>
        <taxon>Bacteria</taxon>
        <taxon>Pseudomonadati</taxon>
        <taxon>Pseudomonadota</taxon>
        <taxon>Alphaproteobacteria</taxon>
        <taxon>Rhodobacterales</taxon>
        <taxon>Paracoccaceae</taxon>
        <taxon>Rhodovulum</taxon>
    </lineage>
</organism>
<evidence type="ECO:0000313" key="3">
    <source>
        <dbReference type="Proteomes" id="UP000249185"/>
    </source>
</evidence>
<dbReference type="Pfam" id="PF13185">
    <property type="entry name" value="GAF_2"/>
    <property type="match status" value="1"/>
</dbReference>
<dbReference type="PANTHER" id="PTHR40660">
    <property type="entry name" value="5'-PHOSPHATE OXIDASE PUTATIVE DOMAIN-CONTAINING PROTEIN-RELATED"/>
    <property type="match status" value="1"/>
</dbReference>
<sequence>MSPPLAELEDCFEGVVPAIIATSSADGVPNISYLSHVDMVDDRHVALSNQFFGKTVDNLRANPGACLMLVDGATGAQYRLDVTWLRNEREGALFRDLAANLKASSAQVGMAEVMRLDSVDLFRVEAVSRVRVPNPPPGPAAHWRDWAGIAAGIGAALAAETEVAGLVTTLLGGITARLGLPAAILFQHDPARGALVTVASVGYPESGVGSEVGLGEGIAGGAAQARCVVKVSDMSRVRRFGAAIRATSEDVAAREIPLPGLPDAQSQIALPLIARGELVGVVFAESPARLAFGRRLVSALTLLAGQMAAALLLAETAAEEGAPPGAAPVAPGAGPVFHVAHHAFDDSVFIDNAYVIKGVAGRLLVYLLRRHLDEGRIEFSNREIRLAPELRLPDFKDNLETRLLLLRQRLAERDCPVRLSRPGRGRVCLDLAGRPRIESLA</sequence>
<name>A0A2W5NE28_RHOSU</name>
<keyword evidence="2" id="KW-0808">Transferase</keyword>
<dbReference type="InterPro" id="IPR003018">
    <property type="entry name" value="GAF"/>
</dbReference>
<feature type="domain" description="GAF" evidence="1">
    <location>
        <begin position="162"/>
        <end position="321"/>
    </location>
</feature>
<proteinExistence type="predicted"/>
<dbReference type="Pfam" id="PF01243">
    <property type="entry name" value="PNPOx_N"/>
    <property type="match status" value="1"/>
</dbReference>